<gene>
    <name evidence="2" type="ORF">C485_00970</name>
</gene>
<feature type="region of interest" description="Disordered" evidence="1">
    <location>
        <begin position="1"/>
        <end position="24"/>
    </location>
</feature>
<keyword evidence="3" id="KW-1185">Reference proteome</keyword>
<evidence type="ECO:0000313" key="3">
    <source>
        <dbReference type="Proteomes" id="UP000011511"/>
    </source>
</evidence>
<dbReference type="Proteomes" id="UP000011511">
    <property type="component" value="Unassembled WGS sequence"/>
</dbReference>
<dbReference type="EMBL" id="AOIK01000003">
    <property type="protein sequence ID" value="ELY91556.1"/>
    <property type="molecule type" value="Genomic_DNA"/>
</dbReference>
<feature type="compositionally biased region" description="Basic and acidic residues" evidence="1">
    <location>
        <begin position="7"/>
        <end position="22"/>
    </location>
</feature>
<protein>
    <submittedName>
        <fullName evidence="2">Uncharacterized protein</fullName>
    </submittedName>
</protein>
<name>L9ZZR6_NATA2</name>
<sequence length="64" mass="7451">MGSLAKKRSDERSRSRPIRGDSNRLFVQSRVRTHRGLFGGLSTGMVERTRERTRIRFRPYSSTP</sequence>
<comment type="caution">
    <text evidence="2">The sequence shown here is derived from an EMBL/GenBank/DDBJ whole genome shotgun (WGS) entry which is preliminary data.</text>
</comment>
<evidence type="ECO:0000256" key="1">
    <source>
        <dbReference type="SAM" id="MobiDB-lite"/>
    </source>
</evidence>
<dbReference type="AlphaFoldDB" id="L9ZZR6"/>
<accession>L9ZZR6</accession>
<proteinExistence type="predicted"/>
<evidence type="ECO:0000313" key="2">
    <source>
        <dbReference type="EMBL" id="ELY91556.1"/>
    </source>
</evidence>
<reference evidence="2 3" key="1">
    <citation type="journal article" date="2014" name="PLoS Genet.">
        <title>Phylogenetically driven sequencing of extremely halophilic archaea reveals strategies for static and dynamic osmo-response.</title>
        <authorList>
            <person name="Becker E.A."/>
            <person name="Seitzer P.M."/>
            <person name="Tritt A."/>
            <person name="Larsen D."/>
            <person name="Krusor M."/>
            <person name="Yao A.I."/>
            <person name="Wu D."/>
            <person name="Madern D."/>
            <person name="Eisen J.A."/>
            <person name="Darling A.E."/>
            <person name="Facciotti M.T."/>
        </authorList>
    </citation>
    <scope>NUCLEOTIDE SEQUENCE [LARGE SCALE GENOMIC DNA]</scope>
    <source>
        <strain evidence="2 3">JCM 12890</strain>
    </source>
</reference>
<organism evidence="2 3">
    <name type="scientific">Natrinema altunense (strain JCM 12890 / CGMCC 1.3731 / AJ2)</name>
    <dbReference type="NCBI Taxonomy" id="1227494"/>
    <lineage>
        <taxon>Archaea</taxon>
        <taxon>Methanobacteriati</taxon>
        <taxon>Methanobacteriota</taxon>
        <taxon>Stenosarchaea group</taxon>
        <taxon>Halobacteria</taxon>
        <taxon>Halobacteriales</taxon>
        <taxon>Natrialbaceae</taxon>
        <taxon>Natrinema</taxon>
    </lineage>
</organism>